<evidence type="ECO:0000313" key="2">
    <source>
        <dbReference type="Proteomes" id="UP000308600"/>
    </source>
</evidence>
<dbReference type="Proteomes" id="UP000308600">
    <property type="component" value="Unassembled WGS sequence"/>
</dbReference>
<organism evidence="1 2">
    <name type="scientific">Pluteus cervinus</name>
    <dbReference type="NCBI Taxonomy" id="181527"/>
    <lineage>
        <taxon>Eukaryota</taxon>
        <taxon>Fungi</taxon>
        <taxon>Dikarya</taxon>
        <taxon>Basidiomycota</taxon>
        <taxon>Agaricomycotina</taxon>
        <taxon>Agaricomycetes</taxon>
        <taxon>Agaricomycetidae</taxon>
        <taxon>Agaricales</taxon>
        <taxon>Pluteineae</taxon>
        <taxon>Pluteaceae</taxon>
        <taxon>Pluteus</taxon>
    </lineage>
</organism>
<sequence length="211" mass="23936">MSNVESNLSSSREPPPGISGQWVYANSGNDDQPWLSLEPIKYYTDAYIIQDNKILLGYKKRGFGKDMYNGFGGKVEPGETSLEAANRELQEEAGIEAPLRLAGSFLFLNEGDDHTFHIDLYRADEYTGTISETDEMRPEWFAIPPELATPQGNSNSREEVPPIPYDEMWGTDHQWLPFLMAGTPFIGRADFIKEGTKFVPKRWWFGTRDSL</sequence>
<evidence type="ECO:0000313" key="1">
    <source>
        <dbReference type="EMBL" id="TFK62162.1"/>
    </source>
</evidence>
<dbReference type="EMBL" id="ML208601">
    <property type="protein sequence ID" value="TFK62162.1"/>
    <property type="molecule type" value="Genomic_DNA"/>
</dbReference>
<accession>A0ACD3A8Y0</accession>
<name>A0ACD3A8Y0_9AGAR</name>
<proteinExistence type="predicted"/>
<protein>
    <submittedName>
        <fullName evidence="1">Uncharacterized protein</fullName>
    </submittedName>
</protein>
<reference evidence="1 2" key="1">
    <citation type="journal article" date="2019" name="Nat. Ecol. Evol.">
        <title>Megaphylogeny resolves global patterns of mushroom evolution.</title>
        <authorList>
            <person name="Varga T."/>
            <person name="Krizsan K."/>
            <person name="Foldi C."/>
            <person name="Dima B."/>
            <person name="Sanchez-Garcia M."/>
            <person name="Sanchez-Ramirez S."/>
            <person name="Szollosi G.J."/>
            <person name="Szarkandi J.G."/>
            <person name="Papp V."/>
            <person name="Albert L."/>
            <person name="Andreopoulos W."/>
            <person name="Angelini C."/>
            <person name="Antonin V."/>
            <person name="Barry K.W."/>
            <person name="Bougher N.L."/>
            <person name="Buchanan P."/>
            <person name="Buyck B."/>
            <person name="Bense V."/>
            <person name="Catcheside P."/>
            <person name="Chovatia M."/>
            <person name="Cooper J."/>
            <person name="Damon W."/>
            <person name="Desjardin D."/>
            <person name="Finy P."/>
            <person name="Geml J."/>
            <person name="Haridas S."/>
            <person name="Hughes K."/>
            <person name="Justo A."/>
            <person name="Karasinski D."/>
            <person name="Kautmanova I."/>
            <person name="Kiss B."/>
            <person name="Kocsube S."/>
            <person name="Kotiranta H."/>
            <person name="LaButti K.M."/>
            <person name="Lechner B.E."/>
            <person name="Liimatainen K."/>
            <person name="Lipzen A."/>
            <person name="Lukacs Z."/>
            <person name="Mihaltcheva S."/>
            <person name="Morgado L.N."/>
            <person name="Niskanen T."/>
            <person name="Noordeloos M.E."/>
            <person name="Ohm R.A."/>
            <person name="Ortiz-Santana B."/>
            <person name="Ovrebo C."/>
            <person name="Racz N."/>
            <person name="Riley R."/>
            <person name="Savchenko A."/>
            <person name="Shiryaev A."/>
            <person name="Soop K."/>
            <person name="Spirin V."/>
            <person name="Szebenyi C."/>
            <person name="Tomsovsky M."/>
            <person name="Tulloss R.E."/>
            <person name="Uehling J."/>
            <person name="Grigoriev I.V."/>
            <person name="Vagvolgyi C."/>
            <person name="Papp T."/>
            <person name="Martin F.M."/>
            <person name="Miettinen O."/>
            <person name="Hibbett D.S."/>
            <person name="Nagy L.G."/>
        </authorList>
    </citation>
    <scope>NUCLEOTIDE SEQUENCE [LARGE SCALE GENOMIC DNA]</scope>
    <source>
        <strain evidence="1 2">NL-1719</strain>
    </source>
</reference>
<keyword evidence="2" id="KW-1185">Reference proteome</keyword>
<gene>
    <name evidence="1" type="ORF">BDN72DRAFT_804461</name>
</gene>